<dbReference type="EMBL" id="AVOT02103829">
    <property type="protein sequence ID" value="MBW0578901.1"/>
    <property type="molecule type" value="Genomic_DNA"/>
</dbReference>
<proteinExistence type="predicted"/>
<sequence>MQRESDPMIQKLLEFAVQTQVKFDDLKRDNKRLQKLTTLQEAIIKSIQESCGKLRKPSEETNKRLNQVFEEKDHCNRDRDCLDQDIRKLLDVYQNMKPQPQAHVLDSPYHQDIKPDFLL</sequence>
<dbReference type="Proteomes" id="UP000765509">
    <property type="component" value="Unassembled WGS sequence"/>
</dbReference>
<accession>A0A9Q3PYZ4</accession>
<protein>
    <submittedName>
        <fullName evidence="1">Uncharacterized protein</fullName>
    </submittedName>
</protein>
<evidence type="ECO:0000313" key="1">
    <source>
        <dbReference type="EMBL" id="MBW0578901.1"/>
    </source>
</evidence>
<evidence type="ECO:0000313" key="2">
    <source>
        <dbReference type="Proteomes" id="UP000765509"/>
    </source>
</evidence>
<name>A0A9Q3PYZ4_9BASI</name>
<comment type="caution">
    <text evidence="1">The sequence shown here is derived from an EMBL/GenBank/DDBJ whole genome shotgun (WGS) entry which is preliminary data.</text>
</comment>
<dbReference type="AlphaFoldDB" id="A0A9Q3PYZ4"/>
<reference evidence="1" key="1">
    <citation type="submission" date="2021-03" db="EMBL/GenBank/DDBJ databases">
        <title>Draft genome sequence of rust myrtle Austropuccinia psidii MF-1, a brazilian biotype.</title>
        <authorList>
            <person name="Quecine M.C."/>
            <person name="Pachon D.M.R."/>
            <person name="Bonatelli M.L."/>
            <person name="Correr F.H."/>
            <person name="Franceschini L.M."/>
            <person name="Leite T.F."/>
            <person name="Margarido G.R.A."/>
            <person name="Almeida C.A."/>
            <person name="Ferrarezi J.A."/>
            <person name="Labate C.A."/>
        </authorList>
    </citation>
    <scope>NUCLEOTIDE SEQUENCE</scope>
    <source>
        <strain evidence="1">MF-1</strain>
    </source>
</reference>
<keyword evidence="2" id="KW-1185">Reference proteome</keyword>
<organism evidence="1 2">
    <name type="scientific">Austropuccinia psidii MF-1</name>
    <dbReference type="NCBI Taxonomy" id="1389203"/>
    <lineage>
        <taxon>Eukaryota</taxon>
        <taxon>Fungi</taxon>
        <taxon>Dikarya</taxon>
        <taxon>Basidiomycota</taxon>
        <taxon>Pucciniomycotina</taxon>
        <taxon>Pucciniomycetes</taxon>
        <taxon>Pucciniales</taxon>
        <taxon>Sphaerophragmiaceae</taxon>
        <taxon>Austropuccinia</taxon>
    </lineage>
</organism>
<gene>
    <name evidence="1" type="ORF">O181_118616</name>
</gene>